<organism evidence="1 2">
    <name type="scientific">Solanum bulbocastanum</name>
    <name type="common">Wild potato</name>
    <dbReference type="NCBI Taxonomy" id="147425"/>
    <lineage>
        <taxon>Eukaryota</taxon>
        <taxon>Viridiplantae</taxon>
        <taxon>Streptophyta</taxon>
        <taxon>Embryophyta</taxon>
        <taxon>Tracheophyta</taxon>
        <taxon>Spermatophyta</taxon>
        <taxon>Magnoliopsida</taxon>
        <taxon>eudicotyledons</taxon>
        <taxon>Gunneridae</taxon>
        <taxon>Pentapetalae</taxon>
        <taxon>asterids</taxon>
        <taxon>lamiids</taxon>
        <taxon>Solanales</taxon>
        <taxon>Solanaceae</taxon>
        <taxon>Solanoideae</taxon>
        <taxon>Solaneae</taxon>
        <taxon>Solanum</taxon>
    </lineage>
</organism>
<comment type="caution">
    <text evidence="1">The sequence shown here is derived from an EMBL/GenBank/DDBJ whole genome shotgun (WGS) entry which is preliminary data.</text>
</comment>
<gene>
    <name evidence="1" type="ORF">RDI58_024887</name>
</gene>
<protein>
    <submittedName>
        <fullName evidence="1">Uncharacterized protein</fullName>
    </submittedName>
</protein>
<reference evidence="1 2" key="1">
    <citation type="submission" date="2024-02" db="EMBL/GenBank/DDBJ databases">
        <title>de novo genome assembly of Solanum bulbocastanum strain 11H21.</title>
        <authorList>
            <person name="Hosaka A.J."/>
        </authorList>
    </citation>
    <scope>NUCLEOTIDE SEQUENCE [LARGE SCALE GENOMIC DNA]</scope>
    <source>
        <tissue evidence="1">Young leaves</tissue>
    </source>
</reference>
<sequence>MEIFVEHTNEDQWNYDAVHYEGGPILHDEEGFVDVDVIKKSDESDSTTEESFDDTMPHVAHRFCVRHLHTNFKTKDFGGQTLKDVL</sequence>
<name>A0AAN8SZ33_SOLBU</name>
<dbReference type="Proteomes" id="UP001371456">
    <property type="component" value="Unassembled WGS sequence"/>
</dbReference>
<proteinExistence type="predicted"/>
<accession>A0AAN8SZ33</accession>
<evidence type="ECO:0000313" key="1">
    <source>
        <dbReference type="EMBL" id="KAK6778169.1"/>
    </source>
</evidence>
<dbReference type="AlphaFoldDB" id="A0AAN8SZ33"/>
<dbReference type="EMBL" id="JBANQN010000010">
    <property type="protein sequence ID" value="KAK6778169.1"/>
    <property type="molecule type" value="Genomic_DNA"/>
</dbReference>
<keyword evidence="2" id="KW-1185">Reference proteome</keyword>
<evidence type="ECO:0000313" key="2">
    <source>
        <dbReference type="Proteomes" id="UP001371456"/>
    </source>
</evidence>